<dbReference type="PANTHER" id="PTHR31987:SF1">
    <property type="entry name" value="GLUTAMINASE A"/>
    <property type="match status" value="1"/>
</dbReference>
<dbReference type="EMBL" id="FOWC01000020">
    <property type="protein sequence ID" value="SFQ70215.1"/>
    <property type="molecule type" value="Genomic_DNA"/>
</dbReference>
<sequence length="74" mass="7867">MVDQRIDSEASAAADDHYAAICALALRQAFGGTELVARNGSPWAFLTEISSSGNVSTVDVVYRCWTTRSTAAGR</sequence>
<reference evidence="2 3" key="1">
    <citation type="submission" date="2016-10" db="EMBL/GenBank/DDBJ databases">
        <authorList>
            <person name="de Groot N.N."/>
        </authorList>
    </citation>
    <scope>NUCLEOTIDE SEQUENCE [LARGE SCALE GENOMIC DNA]</scope>
    <source>
        <strain evidence="2 3">DSM 44637</strain>
    </source>
</reference>
<dbReference type="AlphaFoldDB" id="A0A1I6ANG5"/>
<dbReference type="STRING" id="112413.SAMN05421854_12021"/>
<dbReference type="InterPro" id="IPR032514">
    <property type="entry name" value="GtaA_central"/>
</dbReference>
<name>A0A1I6ANG5_9PSEU</name>
<dbReference type="Proteomes" id="UP000199137">
    <property type="component" value="Unassembled WGS sequence"/>
</dbReference>
<dbReference type="InterPro" id="IPR052743">
    <property type="entry name" value="Glutaminase_GtaA"/>
</dbReference>
<dbReference type="RefSeq" id="WP_280142776.1">
    <property type="nucleotide sequence ID" value="NZ_FOWC01000020.1"/>
</dbReference>
<dbReference type="PANTHER" id="PTHR31987">
    <property type="entry name" value="GLUTAMINASE A-RELATED"/>
    <property type="match status" value="1"/>
</dbReference>
<evidence type="ECO:0000313" key="3">
    <source>
        <dbReference type="Proteomes" id="UP000199137"/>
    </source>
</evidence>
<protein>
    <recommendedName>
        <fullName evidence="1">Glutaminase A central domain-containing protein</fullName>
    </recommendedName>
</protein>
<gene>
    <name evidence="2" type="ORF">SAMN05421854_12021</name>
</gene>
<accession>A0A1I6ANG5</accession>
<dbReference type="Pfam" id="PF16335">
    <property type="entry name" value="GtaA_6_Hairpin"/>
    <property type="match status" value="1"/>
</dbReference>
<evidence type="ECO:0000313" key="2">
    <source>
        <dbReference type="EMBL" id="SFQ70215.1"/>
    </source>
</evidence>
<organism evidence="2 3">
    <name type="scientific">Amycolatopsis rubida</name>
    <dbReference type="NCBI Taxonomy" id="112413"/>
    <lineage>
        <taxon>Bacteria</taxon>
        <taxon>Bacillati</taxon>
        <taxon>Actinomycetota</taxon>
        <taxon>Actinomycetes</taxon>
        <taxon>Pseudonocardiales</taxon>
        <taxon>Pseudonocardiaceae</taxon>
        <taxon>Amycolatopsis</taxon>
    </lineage>
</organism>
<evidence type="ECO:0000259" key="1">
    <source>
        <dbReference type="Pfam" id="PF16335"/>
    </source>
</evidence>
<feature type="domain" description="Glutaminase A central" evidence="1">
    <location>
        <begin position="16"/>
        <end position="65"/>
    </location>
</feature>
<proteinExistence type="predicted"/>